<feature type="region of interest" description="Disordered" evidence="1">
    <location>
        <begin position="57"/>
        <end position="163"/>
    </location>
</feature>
<dbReference type="PANTHER" id="PTHR12398:SF20">
    <property type="entry name" value="PROTEIN PHOSPHATASE 1 REGULATORY INHIBITOR SUBUNIT 2"/>
    <property type="match status" value="1"/>
</dbReference>
<dbReference type="Pfam" id="PF04979">
    <property type="entry name" value="IPP-2"/>
    <property type="match status" value="1"/>
</dbReference>
<gene>
    <name evidence="2" type="ORF">AKO1_005414</name>
</gene>
<evidence type="ECO:0000313" key="2">
    <source>
        <dbReference type="EMBL" id="KAL0478050.1"/>
    </source>
</evidence>
<dbReference type="AlphaFoldDB" id="A0AAW2YMG7"/>
<organism evidence="2 3">
    <name type="scientific">Acrasis kona</name>
    <dbReference type="NCBI Taxonomy" id="1008807"/>
    <lineage>
        <taxon>Eukaryota</taxon>
        <taxon>Discoba</taxon>
        <taxon>Heterolobosea</taxon>
        <taxon>Tetramitia</taxon>
        <taxon>Eutetramitia</taxon>
        <taxon>Acrasidae</taxon>
        <taxon>Acrasis</taxon>
    </lineage>
</organism>
<evidence type="ECO:0000313" key="3">
    <source>
        <dbReference type="Proteomes" id="UP001431209"/>
    </source>
</evidence>
<dbReference type="PANTHER" id="PTHR12398">
    <property type="entry name" value="PROTEIN PHOSPHATASE INHIBITOR"/>
    <property type="match status" value="1"/>
</dbReference>
<dbReference type="GO" id="GO:0004864">
    <property type="term" value="F:protein phosphatase inhibitor activity"/>
    <property type="evidence" value="ECO:0007669"/>
    <property type="project" value="InterPro"/>
</dbReference>
<dbReference type="EMBL" id="JAOPGA020000299">
    <property type="protein sequence ID" value="KAL0478050.1"/>
    <property type="molecule type" value="Genomic_DNA"/>
</dbReference>
<dbReference type="GO" id="GO:0009966">
    <property type="term" value="P:regulation of signal transduction"/>
    <property type="evidence" value="ECO:0007669"/>
    <property type="project" value="InterPro"/>
</dbReference>
<comment type="caution">
    <text evidence="2">The sequence shown here is derived from an EMBL/GenBank/DDBJ whole genome shotgun (WGS) entry which is preliminary data.</text>
</comment>
<reference evidence="2 3" key="1">
    <citation type="submission" date="2024-03" db="EMBL/GenBank/DDBJ databases">
        <title>The Acrasis kona genome and developmental transcriptomes reveal deep origins of eukaryotic multicellular pathways.</title>
        <authorList>
            <person name="Sheikh S."/>
            <person name="Fu C.-J."/>
            <person name="Brown M.W."/>
            <person name="Baldauf S.L."/>
        </authorList>
    </citation>
    <scope>NUCLEOTIDE SEQUENCE [LARGE SCALE GENOMIC DNA]</scope>
    <source>
        <strain evidence="2 3">ATCC MYA-3509</strain>
    </source>
</reference>
<sequence length="163" mass="19217">MKGILKGNGQDDKQKCMKWDEQNLSENEYIQKDILANMGGRIEEPKTPFVDYILPDDPVMDVEDEDADHSFKASGSIELPSPREIETSSIRPEQQMERLNNAFRSGWDSDDDEDNQDRPSREGTKEEQLKRREQFEQQRKNHYNEFQMMKKLQEELSDEDDEL</sequence>
<accession>A0AAW2YMG7</accession>
<dbReference type="Gene3D" id="6.10.250.1050">
    <property type="match status" value="1"/>
</dbReference>
<name>A0AAW2YMG7_9EUKA</name>
<feature type="compositionally biased region" description="Basic and acidic residues" evidence="1">
    <location>
        <begin position="116"/>
        <end position="143"/>
    </location>
</feature>
<feature type="compositionally biased region" description="Acidic residues" evidence="1">
    <location>
        <begin position="58"/>
        <end position="67"/>
    </location>
</feature>
<dbReference type="Proteomes" id="UP001431209">
    <property type="component" value="Unassembled WGS sequence"/>
</dbReference>
<dbReference type="InterPro" id="IPR007062">
    <property type="entry name" value="PPI-2"/>
</dbReference>
<keyword evidence="3" id="KW-1185">Reference proteome</keyword>
<protein>
    <recommendedName>
        <fullName evidence="4">Protein phosphatase inhibitor 2</fullName>
    </recommendedName>
</protein>
<evidence type="ECO:0008006" key="4">
    <source>
        <dbReference type="Google" id="ProtNLM"/>
    </source>
</evidence>
<proteinExistence type="predicted"/>
<evidence type="ECO:0000256" key="1">
    <source>
        <dbReference type="SAM" id="MobiDB-lite"/>
    </source>
</evidence>